<proteinExistence type="predicted"/>
<dbReference type="InterPro" id="IPR001810">
    <property type="entry name" value="F-box_dom"/>
</dbReference>
<accession>A0AAV6LIS5</accession>
<dbReference type="PANTHER" id="PTHR31215">
    <property type="entry name" value="OS05G0510400 PROTEIN-RELATED"/>
    <property type="match status" value="1"/>
</dbReference>
<name>A0AAV6LIS5_9ERIC</name>
<dbReference type="InterPro" id="IPR036047">
    <property type="entry name" value="F-box-like_dom_sf"/>
</dbReference>
<reference evidence="2" key="1">
    <citation type="submission" date="2020-08" db="EMBL/GenBank/DDBJ databases">
        <title>Plant Genome Project.</title>
        <authorList>
            <person name="Zhang R.-G."/>
        </authorList>
    </citation>
    <scope>NUCLEOTIDE SEQUENCE</scope>
    <source>
        <strain evidence="2">WSP0</strain>
        <tissue evidence="2">Leaf</tissue>
    </source>
</reference>
<dbReference type="AlphaFoldDB" id="A0AAV6LIS5"/>
<dbReference type="CDD" id="cd09917">
    <property type="entry name" value="F-box_SF"/>
    <property type="match status" value="1"/>
</dbReference>
<dbReference type="EMBL" id="JACTNZ010000001">
    <property type="protein sequence ID" value="KAG5564620.1"/>
    <property type="molecule type" value="Genomic_DNA"/>
</dbReference>
<feature type="domain" description="F-box" evidence="1">
    <location>
        <begin position="18"/>
        <end position="53"/>
    </location>
</feature>
<keyword evidence="3" id="KW-1185">Reference proteome</keyword>
<dbReference type="SUPFAM" id="SSF81383">
    <property type="entry name" value="F-box domain"/>
    <property type="match status" value="1"/>
</dbReference>
<dbReference type="InterPro" id="IPR044809">
    <property type="entry name" value="AUF1-like"/>
</dbReference>
<dbReference type="Gene3D" id="1.20.1280.50">
    <property type="match status" value="1"/>
</dbReference>
<sequence>MEHWAAKKKNEEAENQFHRLPDDVVLNVFDKLSDIRCLCRCFLVSKRFSSLVARVQTVSINGVVRDSNETERKNPQGQGNCLLRILSRFLIKALKPRRSLHKPALSHPLRFTAPANGFLRVLKQIRSLNVDLASHFNPNKDSVFKWGAKFSAKHDSLTFLYAASLSKVTEPENEIIKVELMRQVFSFAALWLEILSGFVRGRPMVESITVSDSVNKGVEVCLGGKKLVECREAFNSDRLVSVDGLRENIRFGFVPVLQLPGSGYVMKGVAIINVKLYGGDDDSEADSAMLDAFAEEQGVFSEAIVQILENHKDRIKAFFRTEIHA</sequence>
<evidence type="ECO:0000313" key="2">
    <source>
        <dbReference type="EMBL" id="KAG5564620.1"/>
    </source>
</evidence>
<protein>
    <recommendedName>
        <fullName evidence="1">F-box domain-containing protein</fullName>
    </recommendedName>
</protein>
<dbReference type="Pfam" id="PF12937">
    <property type="entry name" value="F-box-like"/>
    <property type="match status" value="1"/>
</dbReference>
<evidence type="ECO:0000259" key="1">
    <source>
        <dbReference type="Pfam" id="PF12937"/>
    </source>
</evidence>
<comment type="caution">
    <text evidence="2">The sequence shown here is derived from an EMBL/GenBank/DDBJ whole genome shotgun (WGS) entry which is preliminary data.</text>
</comment>
<organism evidence="2 3">
    <name type="scientific">Rhododendron griersonianum</name>
    <dbReference type="NCBI Taxonomy" id="479676"/>
    <lineage>
        <taxon>Eukaryota</taxon>
        <taxon>Viridiplantae</taxon>
        <taxon>Streptophyta</taxon>
        <taxon>Embryophyta</taxon>
        <taxon>Tracheophyta</taxon>
        <taxon>Spermatophyta</taxon>
        <taxon>Magnoliopsida</taxon>
        <taxon>eudicotyledons</taxon>
        <taxon>Gunneridae</taxon>
        <taxon>Pentapetalae</taxon>
        <taxon>asterids</taxon>
        <taxon>Ericales</taxon>
        <taxon>Ericaceae</taxon>
        <taxon>Ericoideae</taxon>
        <taxon>Rhodoreae</taxon>
        <taxon>Rhododendron</taxon>
    </lineage>
</organism>
<dbReference type="Proteomes" id="UP000823749">
    <property type="component" value="Chromosome 1"/>
</dbReference>
<gene>
    <name evidence="2" type="ORF">RHGRI_000722</name>
</gene>
<evidence type="ECO:0000313" key="3">
    <source>
        <dbReference type="Proteomes" id="UP000823749"/>
    </source>
</evidence>